<feature type="transmembrane region" description="Helical" evidence="2">
    <location>
        <begin position="95"/>
        <end position="116"/>
    </location>
</feature>
<feature type="compositionally biased region" description="Pro residues" evidence="1">
    <location>
        <begin position="21"/>
        <end position="36"/>
    </location>
</feature>
<dbReference type="EMBL" id="BAAAME010000002">
    <property type="protein sequence ID" value="GAA1731487.1"/>
    <property type="molecule type" value="Genomic_DNA"/>
</dbReference>
<comment type="caution">
    <text evidence="3">The sequence shown here is derived from an EMBL/GenBank/DDBJ whole genome shotgun (WGS) entry which is preliminary data.</text>
</comment>
<name>A0ABN2JLH9_9ACTN</name>
<evidence type="ECO:0000313" key="3">
    <source>
        <dbReference type="EMBL" id="GAA1731487.1"/>
    </source>
</evidence>
<dbReference type="RefSeq" id="WP_344198410.1">
    <property type="nucleotide sequence ID" value="NZ_BAAAME010000002.1"/>
</dbReference>
<dbReference type="Proteomes" id="UP001501057">
    <property type="component" value="Unassembled WGS sequence"/>
</dbReference>
<proteinExistence type="predicted"/>
<keyword evidence="4" id="KW-1185">Reference proteome</keyword>
<feature type="compositionally biased region" description="Pro residues" evidence="1">
    <location>
        <begin position="1"/>
        <end position="12"/>
    </location>
</feature>
<keyword evidence="2" id="KW-0472">Membrane</keyword>
<gene>
    <name evidence="3" type="ORF">GCM10009710_10160</name>
</gene>
<keyword evidence="2" id="KW-1133">Transmembrane helix</keyword>
<keyword evidence="2" id="KW-0812">Transmembrane</keyword>
<feature type="region of interest" description="Disordered" evidence="1">
    <location>
        <begin position="1"/>
        <end position="44"/>
    </location>
</feature>
<evidence type="ECO:0008006" key="5">
    <source>
        <dbReference type="Google" id="ProtNLM"/>
    </source>
</evidence>
<sequence>MSSMPPPNPFAPPGQTSVATAPPPPAPNGGPTPATPQGPQQPVSRRELMAQLAASRKKAGWALGLAITGIGSTVALILALIVLCGPRDGLRRGRGMAWTALVVLVAWSAASVWAYVTLAGATGVERASDGEVIQGGEVLKEDLRIGDCLDEAFDAEVGPVEQGTIAVLPCDELHTAQVIQLGMLPEGAYPGQDAVLSQAEQFCMPHFQPWVGTPYESSNLLLGFYAPAQESWDQSRAVVCVVSSEDEVVGTFQGSNS</sequence>
<evidence type="ECO:0000256" key="2">
    <source>
        <dbReference type="SAM" id="Phobius"/>
    </source>
</evidence>
<reference evidence="3 4" key="1">
    <citation type="journal article" date="2019" name="Int. J. Syst. Evol. Microbiol.">
        <title>The Global Catalogue of Microorganisms (GCM) 10K type strain sequencing project: providing services to taxonomists for standard genome sequencing and annotation.</title>
        <authorList>
            <consortium name="The Broad Institute Genomics Platform"/>
            <consortium name="The Broad Institute Genome Sequencing Center for Infectious Disease"/>
            <person name="Wu L."/>
            <person name="Ma J."/>
        </authorList>
    </citation>
    <scope>NUCLEOTIDE SEQUENCE [LARGE SCALE GENOMIC DNA]</scope>
    <source>
        <strain evidence="3 4">JCM 13518</strain>
    </source>
</reference>
<evidence type="ECO:0000313" key="4">
    <source>
        <dbReference type="Proteomes" id="UP001501057"/>
    </source>
</evidence>
<evidence type="ECO:0000256" key="1">
    <source>
        <dbReference type="SAM" id="MobiDB-lite"/>
    </source>
</evidence>
<protein>
    <recommendedName>
        <fullName evidence="5">Septum formation-related domain-containing protein</fullName>
    </recommendedName>
</protein>
<accession>A0ABN2JLH9</accession>
<feature type="transmembrane region" description="Helical" evidence="2">
    <location>
        <begin position="59"/>
        <end position="83"/>
    </location>
</feature>
<organism evidence="3 4">
    <name type="scientific">Aeromicrobium alkaliterrae</name>
    <dbReference type="NCBI Taxonomy" id="302168"/>
    <lineage>
        <taxon>Bacteria</taxon>
        <taxon>Bacillati</taxon>
        <taxon>Actinomycetota</taxon>
        <taxon>Actinomycetes</taxon>
        <taxon>Propionibacteriales</taxon>
        <taxon>Nocardioidaceae</taxon>
        <taxon>Aeromicrobium</taxon>
    </lineage>
</organism>